<dbReference type="Proteomes" id="UP000017396">
    <property type="component" value="Chromosome"/>
</dbReference>
<organism evidence="2 3">
    <name type="scientific">Gloeobacter kilaueensis (strain ATCC BAA-2537 / CCAP 1431/1 / ULC 316 / JS1)</name>
    <dbReference type="NCBI Taxonomy" id="1183438"/>
    <lineage>
        <taxon>Bacteria</taxon>
        <taxon>Bacillati</taxon>
        <taxon>Cyanobacteriota</taxon>
        <taxon>Cyanophyceae</taxon>
        <taxon>Gloeobacterales</taxon>
        <taxon>Gloeobacteraceae</taxon>
        <taxon>Gloeobacter</taxon>
    </lineage>
</organism>
<dbReference type="GO" id="GO:0032259">
    <property type="term" value="P:methylation"/>
    <property type="evidence" value="ECO:0007669"/>
    <property type="project" value="UniProtKB-KW"/>
</dbReference>
<keyword evidence="2" id="KW-0489">Methyltransferase</keyword>
<gene>
    <name evidence="2" type="primary">ubiE</name>
    <name evidence="2" type="ORF">GKIL_2658</name>
</gene>
<accession>U5QMU0</accession>
<dbReference type="InterPro" id="IPR029063">
    <property type="entry name" value="SAM-dependent_MTases_sf"/>
</dbReference>
<dbReference type="OrthoDB" id="939937at2"/>
<keyword evidence="3" id="KW-1185">Reference proteome</keyword>
<proteinExistence type="predicted"/>
<dbReference type="PATRIC" id="fig|1183438.3.peg.2616"/>
<sequence length="211" mass="23918">MVSFPKARRDDETDDSLFYRDPRLVQHIDMGFILQLQAIFRRYLPQNAVLLDLMSSWVSHLPEDLKTAKVVGHGMNAVELAANPRLDEFFVQNLNADPVLPLVDDSFDGVLNTVSVQYLVDAVRVFQEVRRVLKPGGVAIVSFSNRMFPTKAVDRWKERSDEERLDLVQQYLLGAGGFEQIETHVHAARGLSAWFLPQSDPFFCVTARKAG</sequence>
<dbReference type="Gene3D" id="3.40.50.150">
    <property type="entry name" value="Vaccinia Virus protein VP39"/>
    <property type="match status" value="1"/>
</dbReference>
<reference evidence="2 3" key="1">
    <citation type="journal article" date="2013" name="PLoS ONE">
        <title>Cultivation and Complete Genome Sequencing of Gloeobacter kilaueensis sp. nov., from a Lava Cave in Kilauea Caldera, Hawai'i.</title>
        <authorList>
            <person name="Saw J.H."/>
            <person name="Schatz M."/>
            <person name="Brown M.V."/>
            <person name="Kunkel D.D."/>
            <person name="Foster J.S."/>
            <person name="Shick H."/>
            <person name="Christensen S."/>
            <person name="Hou S."/>
            <person name="Wan X."/>
            <person name="Donachie S.P."/>
        </authorList>
    </citation>
    <scope>NUCLEOTIDE SEQUENCE [LARGE SCALE GENOMIC DNA]</scope>
    <source>
        <strain evidence="3">JS</strain>
    </source>
</reference>
<feature type="domain" description="Methyltransferase type 11" evidence="1">
    <location>
        <begin position="91"/>
        <end position="140"/>
    </location>
</feature>
<dbReference type="EMBL" id="CP003587">
    <property type="protein sequence ID" value="AGY58904.1"/>
    <property type="molecule type" value="Genomic_DNA"/>
</dbReference>
<evidence type="ECO:0000313" key="2">
    <source>
        <dbReference type="EMBL" id="AGY58904.1"/>
    </source>
</evidence>
<dbReference type="CDD" id="cd02440">
    <property type="entry name" value="AdoMet_MTases"/>
    <property type="match status" value="1"/>
</dbReference>
<evidence type="ECO:0000313" key="3">
    <source>
        <dbReference type="Proteomes" id="UP000017396"/>
    </source>
</evidence>
<dbReference type="eggNOG" id="COG2226">
    <property type="taxonomic scope" value="Bacteria"/>
</dbReference>
<dbReference type="KEGG" id="glj:GKIL_2658"/>
<dbReference type="GO" id="GO:0008757">
    <property type="term" value="F:S-adenosylmethionine-dependent methyltransferase activity"/>
    <property type="evidence" value="ECO:0007669"/>
    <property type="project" value="InterPro"/>
</dbReference>
<dbReference type="Pfam" id="PF08241">
    <property type="entry name" value="Methyltransf_11"/>
    <property type="match status" value="1"/>
</dbReference>
<dbReference type="PANTHER" id="PTHR43036">
    <property type="entry name" value="OSJNBB0011N17.9 PROTEIN"/>
    <property type="match status" value="1"/>
</dbReference>
<dbReference type="InterPro" id="IPR013216">
    <property type="entry name" value="Methyltransf_11"/>
</dbReference>
<name>U5QMU0_GLOK1</name>
<protein>
    <submittedName>
        <fullName evidence="2">Ubiquinone/menaquinone biosynthesis methyltransferase</fullName>
    </submittedName>
</protein>
<dbReference type="SUPFAM" id="SSF53335">
    <property type="entry name" value="S-adenosyl-L-methionine-dependent methyltransferases"/>
    <property type="match status" value="1"/>
</dbReference>
<keyword evidence="2" id="KW-0808">Transferase</keyword>
<dbReference type="PANTHER" id="PTHR43036:SF2">
    <property type="entry name" value="OS04G0481300 PROTEIN"/>
    <property type="match status" value="1"/>
</dbReference>
<dbReference type="AlphaFoldDB" id="U5QMU0"/>
<keyword evidence="2" id="KW-0830">Ubiquinone</keyword>
<dbReference type="HOGENOM" id="CLU_072455_1_0_3"/>
<evidence type="ECO:0000259" key="1">
    <source>
        <dbReference type="Pfam" id="PF08241"/>
    </source>
</evidence>
<dbReference type="RefSeq" id="WP_023174107.1">
    <property type="nucleotide sequence ID" value="NC_022600.1"/>
</dbReference>